<evidence type="ECO:0000313" key="1">
    <source>
        <dbReference type="EMBL" id="RPA71793.1"/>
    </source>
</evidence>
<dbReference type="AlphaFoldDB" id="A0A3N4HBJ0"/>
<accession>A0A3N4HBJ0</accession>
<protein>
    <submittedName>
        <fullName evidence="1">Uncharacterized protein</fullName>
    </submittedName>
</protein>
<proteinExistence type="predicted"/>
<organism evidence="1 2">
    <name type="scientific">Ascobolus immersus RN42</name>
    <dbReference type="NCBI Taxonomy" id="1160509"/>
    <lineage>
        <taxon>Eukaryota</taxon>
        <taxon>Fungi</taxon>
        <taxon>Dikarya</taxon>
        <taxon>Ascomycota</taxon>
        <taxon>Pezizomycotina</taxon>
        <taxon>Pezizomycetes</taxon>
        <taxon>Pezizales</taxon>
        <taxon>Ascobolaceae</taxon>
        <taxon>Ascobolus</taxon>
    </lineage>
</organism>
<dbReference type="Proteomes" id="UP000275078">
    <property type="component" value="Unassembled WGS sequence"/>
</dbReference>
<sequence>MMPRVTEYSSAPVCLSFSREEAFEMLDKQGLCYKTGQIEIILAKDLKDVLYDLTRGHCYALSALLAAVIAESKLRRSFTSSTTPITLAEAFEWFRNPTGLFQRLNLTGSMQGGAPHKYELTDNPALAQALLRAVTETYVYPEASQIPVFELACNKNFLHFELDSHSGAKYYQFAFEVHRINAERLFASLDACPPSIPSAYYNPAHLIFVTLTTLSTSSLTRLAQHDPKSHYFLEFYRAIYQLIGHQVLESPWTGLTPVNGIVELFIPDRKWVLALTTDFAGVGIYSKRYNSTWSWTRQEELNGWGLVNFTTQAEVEKMQAEGLDGRAKWGCHRVLHVVVEEGFERCTVLPRTLYHFDQLAPVGCLGTTDGVLVLKK</sequence>
<gene>
    <name evidence="1" type="ORF">BJ508DRAFT_367584</name>
</gene>
<evidence type="ECO:0000313" key="2">
    <source>
        <dbReference type="Proteomes" id="UP000275078"/>
    </source>
</evidence>
<name>A0A3N4HBJ0_ASCIM</name>
<reference evidence="1 2" key="1">
    <citation type="journal article" date="2018" name="Nat. Ecol. Evol.">
        <title>Pezizomycetes genomes reveal the molecular basis of ectomycorrhizal truffle lifestyle.</title>
        <authorList>
            <person name="Murat C."/>
            <person name="Payen T."/>
            <person name="Noel B."/>
            <person name="Kuo A."/>
            <person name="Morin E."/>
            <person name="Chen J."/>
            <person name="Kohler A."/>
            <person name="Krizsan K."/>
            <person name="Balestrini R."/>
            <person name="Da Silva C."/>
            <person name="Montanini B."/>
            <person name="Hainaut M."/>
            <person name="Levati E."/>
            <person name="Barry K.W."/>
            <person name="Belfiori B."/>
            <person name="Cichocki N."/>
            <person name="Clum A."/>
            <person name="Dockter R.B."/>
            <person name="Fauchery L."/>
            <person name="Guy J."/>
            <person name="Iotti M."/>
            <person name="Le Tacon F."/>
            <person name="Lindquist E.A."/>
            <person name="Lipzen A."/>
            <person name="Malagnac F."/>
            <person name="Mello A."/>
            <person name="Molinier V."/>
            <person name="Miyauchi S."/>
            <person name="Poulain J."/>
            <person name="Riccioni C."/>
            <person name="Rubini A."/>
            <person name="Sitrit Y."/>
            <person name="Splivallo R."/>
            <person name="Traeger S."/>
            <person name="Wang M."/>
            <person name="Zifcakova L."/>
            <person name="Wipf D."/>
            <person name="Zambonelli A."/>
            <person name="Paolocci F."/>
            <person name="Nowrousian M."/>
            <person name="Ottonello S."/>
            <person name="Baldrian P."/>
            <person name="Spatafora J.W."/>
            <person name="Henrissat B."/>
            <person name="Nagy L.G."/>
            <person name="Aury J.M."/>
            <person name="Wincker P."/>
            <person name="Grigoriev I.V."/>
            <person name="Bonfante P."/>
            <person name="Martin F.M."/>
        </authorList>
    </citation>
    <scope>NUCLEOTIDE SEQUENCE [LARGE SCALE GENOMIC DNA]</scope>
    <source>
        <strain evidence="1 2">RN42</strain>
    </source>
</reference>
<keyword evidence="2" id="KW-1185">Reference proteome</keyword>
<dbReference type="EMBL" id="ML119899">
    <property type="protein sequence ID" value="RPA71793.1"/>
    <property type="molecule type" value="Genomic_DNA"/>
</dbReference>